<keyword evidence="11" id="KW-1185">Reference proteome</keyword>
<protein>
    <recommendedName>
        <fullName evidence="6">ABC transmembrane type-1 domain-containing protein</fullName>
    </recommendedName>
</protein>
<dbReference type="CDD" id="cd18577">
    <property type="entry name" value="ABC_6TM_Pgp_ABCB1_D1_like"/>
    <property type="match status" value="1"/>
</dbReference>
<dbReference type="GO" id="GO:0005524">
    <property type="term" value="F:ATP binding"/>
    <property type="evidence" value="ECO:0007669"/>
    <property type="project" value="InterPro"/>
</dbReference>
<gene>
    <name evidence="8" type="ORF">GPM918_LOCUS30847</name>
    <name evidence="7" type="ORF">OVA965_LOCUS24829</name>
    <name evidence="10" type="ORF">SRO942_LOCUS31476</name>
    <name evidence="9" type="ORF">TMI583_LOCUS25551</name>
</gene>
<dbReference type="PROSITE" id="PS50929">
    <property type="entry name" value="ABC_TM1F"/>
    <property type="match status" value="1"/>
</dbReference>
<feature type="transmembrane region" description="Helical" evidence="5">
    <location>
        <begin position="79"/>
        <end position="103"/>
    </location>
</feature>
<evidence type="ECO:0000256" key="1">
    <source>
        <dbReference type="ARBA" id="ARBA00004141"/>
    </source>
</evidence>
<feature type="transmembrane region" description="Helical" evidence="5">
    <location>
        <begin position="249"/>
        <end position="266"/>
    </location>
</feature>
<evidence type="ECO:0000256" key="3">
    <source>
        <dbReference type="ARBA" id="ARBA00022989"/>
    </source>
</evidence>
<comment type="subcellular location">
    <subcellularLocation>
        <location evidence="1">Membrane</location>
        <topology evidence="1">Multi-pass membrane protein</topology>
    </subcellularLocation>
</comment>
<dbReference type="EMBL" id="CAJOBC010063768">
    <property type="protein sequence ID" value="CAF4218851.1"/>
    <property type="molecule type" value="Genomic_DNA"/>
</dbReference>
<evidence type="ECO:0000313" key="9">
    <source>
        <dbReference type="EMBL" id="CAF4027348.1"/>
    </source>
</evidence>
<dbReference type="OrthoDB" id="6500128at2759"/>
<evidence type="ECO:0000256" key="4">
    <source>
        <dbReference type="ARBA" id="ARBA00023136"/>
    </source>
</evidence>
<dbReference type="InterPro" id="IPR011527">
    <property type="entry name" value="ABC1_TM_dom"/>
</dbReference>
<dbReference type="GO" id="GO:0005743">
    <property type="term" value="C:mitochondrial inner membrane"/>
    <property type="evidence" value="ECO:0007669"/>
    <property type="project" value="TreeGrafter"/>
</dbReference>
<reference evidence="8" key="1">
    <citation type="submission" date="2021-02" db="EMBL/GenBank/DDBJ databases">
        <authorList>
            <person name="Nowell W R."/>
        </authorList>
    </citation>
    <scope>NUCLEOTIDE SEQUENCE</scope>
</reference>
<dbReference type="InterPro" id="IPR036640">
    <property type="entry name" value="ABC1_TM_sf"/>
</dbReference>
<sequence>MPSVRNINYATPLNVGGIHFESRVIMASLALDRNVALDPLQAEYYTQHANVRFIITEVTLIEELGTEHPKYKYADIWDVILMTIGTLASLSTGASFALMFTLYKIILNNFLNFEKARILNTSAIAFNSTSECFLIETSGNLLNTVKSIIIYYLIIGFVTVFLFWLGFSCWMIAGERQIRRIRYYLFRSILRQEIGWFDTINIGDLNQRLISDIDRISNGIRQKVPNFISLIARVIGNFTFALFNGWKLALVFMSIVPFVVLTLNLTEKVIIKYTRAENQWYASVSSIAQEAFQSIRTVTSFHGQRKEEEK</sequence>
<dbReference type="GO" id="GO:0015421">
    <property type="term" value="F:ABC-type oligopeptide transporter activity"/>
    <property type="evidence" value="ECO:0007669"/>
    <property type="project" value="TreeGrafter"/>
</dbReference>
<feature type="transmembrane region" description="Helical" evidence="5">
    <location>
        <begin position="224"/>
        <end position="243"/>
    </location>
</feature>
<keyword evidence="2 5" id="KW-0812">Transmembrane</keyword>
<dbReference type="PANTHER" id="PTHR43394:SF27">
    <property type="entry name" value="ATP-DEPENDENT TRANSLOCASE ABCB1-LIKE"/>
    <property type="match status" value="1"/>
</dbReference>
<evidence type="ECO:0000256" key="5">
    <source>
        <dbReference type="SAM" id="Phobius"/>
    </source>
</evidence>
<proteinExistence type="predicted"/>
<dbReference type="SUPFAM" id="SSF90123">
    <property type="entry name" value="ABC transporter transmembrane region"/>
    <property type="match status" value="1"/>
</dbReference>
<comment type="caution">
    <text evidence="8">The sequence shown here is derived from an EMBL/GenBank/DDBJ whole genome shotgun (WGS) entry which is preliminary data.</text>
</comment>
<evidence type="ECO:0000313" key="11">
    <source>
        <dbReference type="Proteomes" id="UP000663829"/>
    </source>
</evidence>
<feature type="transmembrane region" description="Helical" evidence="5">
    <location>
        <begin position="149"/>
        <end position="173"/>
    </location>
</feature>
<evidence type="ECO:0000256" key="2">
    <source>
        <dbReference type="ARBA" id="ARBA00022692"/>
    </source>
</evidence>
<dbReference type="Pfam" id="PF00664">
    <property type="entry name" value="ABC_membrane"/>
    <property type="match status" value="1"/>
</dbReference>
<feature type="domain" description="ABC transmembrane type-1" evidence="6">
    <location>
        <begin position="84"/>
        <end position="310"/>
    </location>
</feature>
<dbReference type="Proteomes" id="UP000677228">
    <property type="component" value="Unassembled WGS sequence"/>
</dbReference>
<dbReference type="InterPro" id="IPR039421">
    <property type="entry name" value="Type_1_exporter"/>
</dbReference>
<dbReference type="GO" id="GO:0090374">
    <property type="term" value="P:oligopeptide export from mitochondrion"/>
    <property type="evidence" value="ECO:0007669"/>
    <property type="project" value="TreeGrafter"/>
</dbReference>
<name>A0A815H648_9BILA</name>
<dbReference type="Proteomes" id="UP000681722">
    <property type="component" value="Unassembled WGS sequence"/>
</dbReference>
<evidence type="ECO:0000313" key="7">
    <source>
        <dbReference type="EMBL" id="CAF1219142.1"/>
    </source>
</evidence>
<dbReference type="AlphaFoldDB" id="A0A815H648"/>
<dbReference type="Proteomes" id="UP000663829">
    <property type="component" value="Unassembled WGS sequence"/>
</dbReference>
<keyword evidence="4 5" id="KW-0472">Membrane</keyword>
<dbReference type="Proteomes" id="UP000682733">
    <property type="component" value="Unassembled WGS sequence"/>
</dbReference>
<dbReference type="PANTHER" id="PTHR43394">
    <property type="entry name" value="ATP-DEPENDENT PERMEASE MDL1, MITOCHONDRIAL"/>
    <property type="match status" value="1"/>
</dbReference>
<accession>A0A815H648</accession>
<organism evidence="8 11">
    <name type="scientific">Didymodactylos carnosus</name>
    <dbReference type="NCBI Taxonomy" id="1234261"/>
    <lineage>
        <taxon>Eukaryota</taxon>
        <taxon>Metazoa</taxon>
        <taxon>Spiralia</taxon>
        <taxon>Gnathifera</taxon>
        <taxon>Rotifera</taxon>
        <taxon>Eurotatoria</taxon>
        <taxon>Bdelloidea</taxon>
        <taxon>Philodinida</taxon>
        <taxon>Philodinidae</taxon>
        <taxon>Didymodactylos</taxon>
    </lineage>
</organism>
<dbReference type="EMBL" id="CAJOBA010036673">
    <property type="protein sequence ID" value="CAF4027348.1"/>
    <property type="molecule type" value="Genomic_DNA"/>
</dbReference>
<evidence type="ECO:0000259" key="6">
    <source>
        <dbReference type="PROSITE" id="PS50929"/>
    </source>
</evidence>
<evidence type="ECO:0000313" key="10">
    <source>
        <dbReference type="EMBL" id="CAF4218851.1"/>
    </source>
</evidence>
<dbReference type="EMBL" id="CAJNOQ010014851">
    <property type="protein sequence ID" value="CAF1349796.1"/>
    <property type="molecule type" value="Genomic_DNA"/>
</dbReference>
<dbReference type="SUPFAM" id="SSF51395">
    <property type="entry name" value="FMN-linked oxidoreductases"/>
    <property type="match status" value="1"/>
</dbReference>
<dbReference type="EMBL" id="CAJNOK010015135">
    <property type="protein sequence ID" value="CAF1219142.1"/>
    <property type="molecule type" value="Genomic_DNA"/>
</dbReference>
<evidence type="ECO:0000313" key="8">
    <source>
        <dbReference type="EMBL" id="CAF1349796.1"/>
    </source>
</evidence>
<dbReference type="Gene3D" id="1.20.1560.10">
    <property type="entry name" value="ABC transporter type 1, transmembrane domain"/>
    <property type="match status" value="1"/>
</dbReference>
<keyword evidence="3 5" id="KW-1133">Transmembrane helix</keyword>